<organism evidence="2 3">
    <name type="scientific">Sinocyclocheilus anshuiensis</name>
    <dbReference type="NCBI Taxonomy" id="1608454"/>
    <lineage>
        <taxon>Eukaryota</taxon>
        <taxon>Metazoa</taxon>
        <taxon>Chordata</taxon>
        <taxon>Craniata</taxon>
        <taxon>Vertebrata</taxon>
        <taxon>Euteleostomi</taxon>
        <taxon>Actinopterygii</taxon>
        <taxon>Neopterygii</taxon>
        <taxon>Teleostei</taxon>
        <taxon>Ostariophysi</taxon>
        <taxon>Cypriniformes</taxon>
        <taxon>Cyprinidae</taxon>
        <taxon>Cyprininae</taxon>
        <taxon>Sinocyclocheilus</taxon>
    </lineage>
</organism>
<dbReference type="GO" id="GO:0003677">
    <property type="term" value="F:DNA binding"/>
    <property type="evidence" value="ECO:0007669"/>
    <property type="project" value="InterPro"/>
</dbReference>
<dbReference type="Ensembl" id="ENSSANT00000101128.1">
    <property type="protein sequence ID" value="ENSSANP00000095231.1"/>
    <property type="gene ID" value="ENSSANG00000046916.1"/>
</dbReference>
<evidence type="ECO:0000313" key="3">
    <source>
        <dbReference type="Proteomes" id="UP000472260"/>
    </source>
</evidence>
<dbReference type="Gene3D" id="3.30.420.10">
    <property type="entry name" value="Ribonuclease H-like superfamily/Ribonuclease H"/>
    <property type="match status" value="1"/>
</dbReference>
<evidence type="ECO:0000313" key="2">
    <source>
        <dbReference type="Ensembl" id="ENSSANP00000095231.1"/>
    </source>
</evidence>
<name>A0A671SG18_9TELE</name>
<dbReference type="GO" id="GO:0006313">
    <property type="term" value="P:DNA transposition"/>
    <property type="evidence" value="ECO:0007669"/>
    <property type="project" value="InterPro"/>
</dbReference>
<accession>A0A671SG18</accession>
<dbReference type="Pfam" id="PF01498">
    <property type="entry name" value="HTH_Tnp_Tc3_2"/>
    <property type="match status" value="1"/>
</dbReference>
<dbReference type="Proteomes" id="UP000472260">
    <property type="component" value="Unassembled WGS sequence"/>
</dbReference>
<evidence type="ECO:0000259" key="1">
    <source>
        <dbReference type="Pfam" id="PF01498"/>
    </source>
</evidence>
<keyword evidence="3" id="KW-1185">Reference proteome</keyword>
<dbReference type="InterPro" id="IPR002492">
    <property type="entry name" value="Transposase_Tc1-like"/>
</dbReference>
<reference evidence="2" key="1">
    <citation type="submission" date="2025-08" db="UniProtKB">
        <authorList>
            <consortium name="Ensembl"/>
        </authorList>
    </citation>
    <scope>IDENTIFICATION</scope>
</reference>
<dbReference type="AlphaFoldDB" id="A0A671SG18"/>
<reference evidence="2" key="2">
    <citation type="submission" date="2025-09" db="UniProtKB">
        <authorList>
            <consortium name="Ensembl"/>
        </authorList>
    </citation>
    <scope>IDENTIFICATION</scope>
</reference>
<dbReference type="InterPro" id="IPR036397">
    <property type="entry name" value="RNaseH_sf"/>
</dbReference>
<feature type="domain" description="Transposase Tc1-like" evidence="1">
    <location>
        <begin position="26"/>
        <end position="83"/>
    </location>
</feature>
<protein>
    <recommendedName>
        <fullName evidence="1">Transposase Tc1-like domain-containing protein</fullName>
    </recommendedName>
</protein>
<dbReference type="GO" id="GO:0015074">
    <property type="term" value="P:DNA integration"/>
    <property type="evidence" value="ECO:0007669"/>
    <property type="project" value="InterPro"/>
</dbReference>
<sequence length="214" mass="24886">RRRDKGDIVILMRRKHGFHSHHFWVAKNPRVTSKQHFLVLANESTIRRTLNTHGVHGRVSRRKPLLYKKTIAARLQLAKDHVDKPDELFDLNEKCNVWRKEHTAFQHKYLIPSVKHGGGIMVWAGFAASGPGWLAIIDGTMNSVLHQLILKENVRTSVQELSLKRKWAMQQRPQAHKSFYQSMVLKQAVYRRNPTNITYSGSVLKPLYMTDQHK</sequence>
<proteinExistence type="predicted"/>